<evidence type="ECO:0000259" key="2">
    <source>
        <dbReference type="Pfam" id="PF13091"/>
    </source>
</evidence>
<proteinExistence type="predicted"/>
<dbReference type="EMBL" id="FOOG01000032">
    <property type="protein sequence ID" value="SFG29254.1"/>
    <property type="molecule type" value="Genomic_DNA"/>
</dbReference>
<dbReference type="RefSeq" id="WP_089753190.1">
    <property type="nucleotide sequence ID" value="NZ_FOOG01000032.1"/>
</dbReference>
<dbReference type="PANTHER" id="PTHR21248:SF22">
    <property type="entry name" value="PHOSPHOLIPASE D"/>
    <property type="match status" value="1"/>
</dbReference>
<reference evidence="4" key="1">
    <citation type="submission" date="2016-10" db="EMBL/GenBank/DDBJ databases">
        <authorList>
            <person name="Varghese N."/>
            <person name="Submissions S."/>
        </authorList>
    </citation>
    <scope>NUCLEOTIDE SEQUENCE [LARGE SCALE GENOMIC DNA]</scope>
    <source>
        <strain evidence="4">FP5</strain>
    </source>
</reference>
<keyword evidence="4" id="KW-1185">Reference proteome</keyword>
<dbReference type="Pfam" id="PF13091">
    <property type="entry name" value="PLDc_2"/>
    <property type="match status" value="1"/>
</dbReference>
<dbReference type="InterPro" id="IPR025202">
    <property type="entry name" value="PLD-like_dom"/>
</dbReference>
<keyword evidence="1" id="KW-0472">Membrane</keyword>
<feature type="domain" description="Phospholipase D-like" evidence="2">
    <location>
        <begin position="303"/>
        <end position="445"/>
    </location>
</feature>
<dbReference type="CDD" id="cd09129">
    <property type="entry name" value="PLDc_unchar2_1"/>
    <property type="match status" value="1"/>
</dbReference>
<evidence type="ECO:0000313" key="3">
    <source>
        <dbReference type="EMBL" id="SFG29254.1"/>
    </source>
</evidence>
<keyword evidence="1" id="KW-0812">Transmembrane</keyword>
<dbReference type="PANTHER" id="PTHR21248">
    <property type="entry name" value="CARDIOLIPIN SYNTHASE"/>
    <property type="match status" value="1"/>
</dbReference>
<sequence>MKKLKKLHKSKVFWIILAFIIIISITIGYHTSWKALPEGVSYEGDVHSMDDIEFFYDLTYENEAGETVHDRQIFQEINNTIAEADDFIVADMFLFNGYTDGKQEFPAISENLVNAIVRQKEEVPDLKVVFITDQINTIYGSYESETIRRLKDAGVDVVLTNLNQLRDSNPVYSSIWRLFFSWTGTGGEGWIGNPLAKEAPDVTLRSYLKLLNIKANHRKLLVTEDAAMVSTANPHDASGYHENAAFKMEGPIIKDILEAEEAVVNYSGEADFPEYENRSWEKQEGNLSTQFVTEGKIYRSIQKELKKAGNGDEVWLGMYYLSDRNIIDLLDKAADRGATVNIVMDPNKKSFGHEKPGLPNLPVAAEMQRLGNNNINLRWYDVNIEQYHTKMLYINKGSNSVIIGGSANYTRRNLSNLNLEADVVIKGKSDEDVFQEVDQYFERIWNNDSGHYTADYEENKGNLTLVRYITYHLQKWTWFTTY</sequence>
<dbReference type="SUPFAM" id="SSF56024">
    <property type="entry name" value="Phospholipase D/nuclease"/>
    <property type="match status" value="2"/>
</dbReference>
<dbReference type="CDD" id="cd09130">
    <property type="entry name" value="PLDc_unchar2_2"/>
    <property type="match status" value="1"/>
</dbReference>
<keyword evidence="1" id="KW-1133">Transmembrane helix</keyword>
<name>A0A1I2QLK6_9BACI</name>
<evidence type="ECO:0000256" key="1">
    <source>
        <dbReference type="SAM" id="Phobius"/>
    </source>
</evidence>
<dbReference type="Proteomes" id="UP000198897">
    <property type="component" value="Unassembled WGS sequence"/>
</dbReference>
<gene>
    <name evidence="3" type="ORF">SAMN05216353_13249</name>
</gene>
<dbReference type="AlphaFoldDB" id="A0A1I2QLK6"/>
<feature type="transmembrane region" description="Helical" evidence="1">
    <location>
        <begin position="12"/>
        <end position="31"/>
    </location>
</feature>
<protein>
    <submittedName>
        <fullName evidence="3">PLD-like domain-containing protein</fullName>
    </submittedName>
</protein>
<dbReference type="Gene3D" id="3.30.870.10">
    <property type="entry name" value="Endonuclease Chain A"/>
    <property type="match status" value="2"/>
</dbReference>
<accession>A0A1I2QLK6</accession>
<evidence type="ECO:0000313" key="4">
    <source>
        <dbReference type="Proteomes" id="UP000198897"/>
    </source>
</evidence>
<dbReference type="GO" id="GO:0006793">
    <property type="term" value="P:phosphorus metabolic process"/>
    <property type="evidence" value="ECO:0007669"/>
    <property type="project" value="UniProtKB-ARBA"/>
</dbReference>
<organism evidence="3 4">
    <name type="scientific">Halobacillus alkaliphilus</name>
    <dbReference type="NCBI Taxonomy" id="396056"/>
    <lineage>
        <taxon>Bacteria</taxon>
        <taxon>Bacillati</taxon>
        <taxon>Bacillota</taxon>
        <taxon>Bacilli</taxon>
        <taxon>Bacillales</taxon>
        <taxon>Bacillaceae</taxon>
        <taxon>Halobacillus</taxon>
    </lineage>
</organism>
<dbReference type="OrthoDB" id="92272at2"/>